<dbReference type="Gene3D" id="2.40.110.10">
    <property type="entry name" value="Butyryl-CoA Dehydrogenase, subunit A, domain 2"/>
    <property type="match status" value="1"/>
</dbReference>
<protein>
    <submittedName>
        <fullName evidence="10">Acyl-CoA dehydrogenase</fullName>
    </submittedName>
</protein>
<feature type="domain" description="Acyl-CoA dehydrogenase/oxidase C-terminal" evidence="7">
    <location>
        <begin position="230"/>
        <end position="377"/>
    </location>
</feature>
<dbReference type="Gene3D" id="1.10.540.10">
    <property type="entry name" value="Acyl-CoA dehydrogenase/oxidase, N-terminal domain"/>
    <property type="match status" value="1"/>
</dbReference>
<dbReference type="InterPro" id="IPR037069">
    <property type="entry name" value="AcylCoA_DH/ox_N_sf"/>
</dbReference>
<feature type="domain" description="Acyl-CoA dehydrogenase/oxidase N-terminal" evidence="9">
    <location>
        <begin position="6"/>
        <end position="118"/>
    </location>
</feature>
<evidence type="ECO:0000313" key="10">
    <source>
        <dbReference type="EMBL" id="GGM16675.1"/>
    </source>
</evidence>
<dbReference type="Pfam" id="PF00441">
    <property type="entry name" value="Acyl-CoA_dh_1"/>
    <property type="match status" value="1"/>
</dbReference>
<dbReference type="Pfam" id="PF02771">
    <property type="entry name" value="Acyl-CoA_dh_N"/>
    <property type="match status" value="1"/>
</dbReference>
<organism evidence="10 11">
    <name type="scientific">Pseudooceanicola nanhaiensis</name>
    <dbReference type="NCBI Taxonomy" id="375761"/>
    <lineage>
        <taxon>Bacteria</taxon>
        <taxon>Pseudomonadati</taxon>
        <taxon>Pseudomonadota</taxon>
        <taxon>Alphaproteobacteria</taxon>
        <taxon>Rhodobacterales</taxon>
        <taxon>Paracoccaceae</taxon>
        <taxon>Pseudooceanicola</taxon>
    </lineage>
</organism>
<dbReference type="SUPFAM" id="SSF47203">
    <property type="entry name" value="Acyl-CoA dehydrogenase C-terminal domain-like"/>
    <property type="match status" value="1"/>
</dbReference>
<dbReference type="AlphaFoldDB" id="A0A917TAL3"/>
<name>A0A917TAL3_9RHOB</name>
<evidence type="ECO:0000259" key="8">
    <source>
        <dbReference type="Pfam" id="PF02770"/>
    </source>
</evidence>
<dbReference type="FunFam" id="2.40.110.10:FF:000002">
    <property type="entry name" value="Acyl-CoA dehydrogenase fadE12"/>
    <property type="match status" value="1"/>
</dbReference>
<evidence type="ECO:0000256" key="4">
    <source>
        <dbReference type="ARBA" id="ARBA00022827"/>
    </source>
</evidence>
<dbReference type="Gene3D" id="1.20.140.10">
    <property type="entry name" value="Butyryl-CoA Dehydrogenase, subunit A, domain 3"/>
    <property type="match status" value="1"/>
</dbReference>
<evidence type="ECO:0000256" key="3">
    <source>
        <dbReference type="ARBA" id="ARBA00022630"/>
    </source>
</evidence>
<evidence type="ECO:0000256" key="6">
    <source>
        <dbReference type="RuleBase" id="RU362125"/>
    </source>
</evidence>
<dbReference type="InterPro" id="IPR013786">
    <property type="entry name" value="AcylCoA_DH/ox_N"/>
</dbReference>
<dbReference type="GO" id="GO:0050660">
    <property type="term" value="F:flavin adenine dinucleotide binding"/>
    <property type="evidence" value="ECO:0007669"/>
    <property type="project" value="InterPro"/>
</dbReference>
<keyword evidence="5 6" id="KW-0560">Oxidoreductase</keyword>
<dbReference type="InterPro" id="IPR006091">
    <property type="entry name" value="Acyl-CoA_Oxase/DH_mid-dom"/>
</dbReference>
<comment type="cofactor">
    <cofactor evidence="1 6">
        <name>FAD</name>
        <dbReference type="ChEBI" id="CHEBI:57692"/>
    </cofactor>
</comment>
<dbReference type="Proteomes" id="UP000649829">
    <property type="component" value="Unassembled WGS sequence"/>
</dbReference>
<dbReference type="InterPro" id="IPR009100">
    <property type="entry name" value="AcylCoA_DH/oxidase_NM_dom_sf"/>
</dbReference>
<feature type="domain" description="Acyl-CoA oxidase/dehydrogenase middle" evidence="8">
    <location>
        <begin position="122"/>
        <end position="218"/>
    </location>
</feature>
<keyword evidence="11" id="KW-1185">Reference proteome</keyword>
<evidence type="ECO:0000256" key="1">
    <source>
        <dbReference type="ARBA" id="ARBA00001974"/>
    </source>
</evidence>
<dbReference type="PANTHER" id="PTHR43884">
    <property type="entry name" value="ACYL-COA DEHYDROGENASE"/>
    <property type="match status" value="1"/>
</dbReference>
<dbReference type="GO" id="GO:0003995">
    <property type="term" value="F:acyl-CoA dehydrogenase activity"/>
    <property type="evidence" value="ECO:0007669"/>
    <property type="project" value="TreeGrafter"/>
</dbReference>
<dbReference type="PIRSF" id="PIRSF016578">
    <property type="entry name" value="HsaA"/>
    <property type="match status" value="1"/>
</dbReference>
<evidence type="ECO:0000313" key="11">
    <source>
        <dbReference type="Proteomes" id="UP000649829"/>
    </source>
</evidence>
<evidence type="ECO:0000259" key="7">
    <source>
        <dbReference type="Pfam" id="PF00441"/>
    </source>
</evidence>
<dbReference type="Pfam" id="PF02770">
    <property type="entry name" value="Acyl-CoA_dh_M"/>
    <property type="match status" value="1"/>
</dbReference>
<proteinExistence type="inferred from homology"/>
<reference evidence="10" key="2">
    <citation type="submission" date="2020-09" db="EMBL/GenBank/DDBJ databases">
        <authorList>
            <person name="Sun Q."/>
            <person name="Zhou Y."/>
        </authorList>
    </citation>
    <scope>NUCLEOTIDE SEQUENCE</scope>
    <source>
        <strain evidence="10">CGMCC 1.6293</strain>
    </source>
</reference>
<dbReference type="InterPro" id="IPR009075">
    <property type="entry name" value="AcylCo_DH/oxidase_C"/>
</dbReference>
<comment type="similarity">
    <text evidence="2 6">Belongs to the acyl-CoA dehydrogenase family.</text>
</comment>
<evidence type="ECO:0000256" key="2">
    <source>
        <dbReference type="ARBA" id="ARBA00009347"/>
    </source>
</evidence>
<keyword evidence="4 6" id="KW-0274">FAD</keyword>
<dbReference type="EMBL" id="BMLF01000008">
    <property type="protein sequence ID" value="GGM16675.1"/>
    <property type="molecule type" value="Genomic_DNA"/>
</dbReference>
<dbReference type="InterPro" id="IPR046373">
    <property type="entry name" value="Acyl-CoA_Oxase/DH_mid-dom_sf"/>
</dbReference>
<dbReference type="PANTHER" id="PTHR43884:SF12">
    <property type="entry name" value="ISOVALERYL-COA DEHYDROGENASE, MITOCHONDRIAL-RELATED"/>
    <property type="match status" value="1"/>
</dbReference>
<dbReference type="RefSeq" id="WP_028288701.1">
    <property type="nucleotide sequence ID" value="NZ_BMLF01000008.1"/>
</dbReference>
<dbReference type="InterPro" id="IPR036250">
    <property type="entry name" value="AcylCo_DH-like_C"/>
</dbReference>
<comment type="caution">
    <text evidence="10">The sequence shown here is derived from an EMBL/GenBank/DDBJ whole genome shotgun (WGS) entry which is preliminary data.</text>
</comment>
<accession>A0A917TAL3</accession>
<reference evidence="10" key="1">
    <citation type="journal article" date="2014" name="Int. J. Syst. Evol. Microbiol.">
        <title>Complete genome sequence of Corynebacterium casei LMG S-19264T (=DSM 44701T), isolated from a smear-ripened cheese.</title>
        <authorList>
            <consortium name="US DOE Joint Genome Institute (JGI-PGF)"/>
            <person name="Walter F."/>
            <person name="Albersmeier A."/>
            <person name="Kalinowski J."/>
            <person name="Ruckert C."/>
        </authorList>
    </citation>
    <scope>NUCLEOTIDE SEQUENCE</scope>
    <source>
        <strain evidence="10">CGMCC 1.6293</strain>
    </source>
</reference>
<dbReference type="SUPFAM" id="SSF56645">
    <property type="entry name" value="Acyl-CoA dehydrogenase NM domain-like"/>
    <property type="match status" value="1"/>
</dbReference>
<evidence type="ECO:0000256" key="5">
    <source>
        <dbReference type="ARBA" id="ARBA00023002"/>
    </source>
</evidence>
<gene>
    <name evidence="10" type="ORF">GCM10011534_43270</name>
</gene>
<evidence type="ECO:0000259" key="9">
    <source>
        <dbReference type="Pfam" id="PF02771"/>
    </source>
</evidence>
<keyword evidence="3 6" id="KW-0285">Flavoprotein</keyword>
<dbReference type="FunFam" id="1.20.140.10:FF:000001">
    <property type="entry name" value="Acyl-CoA dehydrogenase"/>
    <property type="match status" value="1"/>
</dbReference>
<sequence>MDFSQTETERLIQEQTAAFVARHCPRDKVRKWDEEGVFPEELYQEMARAGYVGMFVPEAYGGTGNPMAECVLVLQEFGRMSVDLPTRLALQAWGAAILANSGSKAQCESYLPRVASGEVKLSFSLTEPETGSDAAGLKTRAVRDGDDWVLNGQKVYSTGAKAKDNVMILAARTNPEASKRDGISLFLVPNDAPGVTVTRMKTVGRHIIGTNEVFLSDVRIPADAVVGEVNKGWAAITAHLERERIMLAANYMGCALCALGDAITYAGERNQFGRPIRDFQAIKHMLAEMTTDVEAGRWLTQNAAWRYDQGMPCATEASMAKLFVSEMLARVTTQGMQILGGAAYTYDHDMQRHWRDARNGTVGGGTSQIQKELIGRDLDRWAS</sequence>